<gene>
    <name evidence="6" type="ORF">BV510_18980</name>
    <name evidence="7" type="ORF">CRI78_19435</name>
</gene>
<feature type="domain" description="PNPLA" evidence="5">
    <location>
        <begin position="12"/>
        <end position="182"/>
    </location>
</feature>
<comment type="caution">
    <text evidence="6">The sequence shown here is derived from an EMBL/GenBank/DDBJ whole genome shotgun (WGS) entry which is preliminary data.</text>
</comment>
<evidence type="ECO:0000313" key="7">
    <source>
        <dbReference type="EMBL" id="PEG52853.1"/>
    </source>
</evidence>
<evidence type="ECO:0000313" key="6">
    <source>
        <dbReference type="EMBL" id="OPE51915.1"/>
    </source>
</evidence>
<evidence type="ECO:0000256" key="3">
    <source>
        <dbReference type="ARBA" id="ARBA00023098"/>
    </source>
</evidence>
<dbReference type="InterPro" id="IPR016035">
    <property type="entry name" value="Acyl_Trfase/lysoPLipase"/>
</dbReference>
<evidence type="ECO:0000259" key="5">
    <source>
        <dbReference type="PROSITE" id="PS51635"/>
    </source>
</evidence>
<organism evidence="6 8">
    <name type="scientific">Mycolicibacterium diernhoferi</name>
    <dbReference type="NCBI Taxonomy" id="1801"/>
    <lineage>
        <taxon>Bacteria</taxon>
        <taxon>Bacillati</taxon>
        <taxon>Actinomycetota</taxon>
        <taxon>Actinomycetes</taxon>
        <taxon>Mycobacteriales</taxon>
        <taxon>Mycobacteriaceae</taxon>
        <taxon>Mycolicibacterium</taxon>
    </lineage>
</organism>
<dbReference type="Proteomes" id="UP000220340">
    <property type="component" value="Unassembled WGS sequence"/>
</dbReference>
<keyword evidence="2 4" id="KW-0442">Lipid degradation</keyword>
<keyword evidence="1 4" id="KW-0378">Hydrolase</keyword>
<feature type="short sequence motif" description="GXSXG" evidence="4">
    <location>
        <begin position="43"/>
        <end position="47"/>
    </location>
</feature>
<evidence type="ECO:0000256" key="4">
    <source>
        <dbReference type="PROSITE-ProRule" id="PRU01161"/>
    </source>
</evidence>
<proteinExistence type="predicted"/>
<keyword evidence="3 4" id="KW-0443">Lipid metabolism</keyword>
<dbReference type="GO" id="GO:0016042">
    <property type="term" value="P:lipid catabolic process"/>
    <property type="evidence" value="ECO:0007669"/>
    <property type="project" value="UniProtKB-UniRule"/>
</dbReference>
<dbReference type="Proteomes" id="UP000191039">
    <property type="component" value="Unassembled WGS sequence"/>
</dbReference>
<dbReference type="InterPro" id="IPR050301">
    <property type="entry name" value="NTE"/>
</dbReference>
<feature type="short sequence motif" description="GXGXXG" evidence="4">
    <location>
        <begin position="16"/>
        <end position="21"/>
    </location>
</feature>
<dbReference type="EMBL" id="PDCR01000026">
    <property type="protein sequence ID" value="PEG52853.1"/>
    <property type="molecule type" value="Genomic_DNA"/>
</dbReference>
<dbReference type="RefSeq" id="WP_073858090.1">
    <property type="nucleotide sequence ID" value="NZ_BAAATC010000004.1"/>
</dbReference>
<dbReference type="GO" id="GO:0016787">
    <property type="term" value="F:hydrolase activity"/>
    <property type="evidence" value="ECO:0007669"/>
    <property type="project" value="UniProtKB-UniRule"/>
</dbReference>
<evidence type="ECO:0000256" key="1">
    <source>
        <dbReference type="ARBA" id="ARBA00022801"/>
    </source>
</evidence>
<accession>A0A1Q4HA33</accession>
<dbReference type="PANTHER" id="PTHR14226">
    <property type="entry name" value="NEUROPATHY TARGET ESTERASE/SWISS CHEESE D.MELANOGASTER"/>
    <property type="match status" value="1"/>
</dbReference>
<dbReference type="STRING" id="1801.BRW64_19285"/>
<dbReference type="EMBL" id="MIJD01000216">
    <property type="protein sequence ID" value="OPE51915.1"/>
    <property type="molecule type" value="Genomic_DNA"/>
</dbReference>
<protein>
    <submittedName>
        <fullName evidence="6">Patatin</fullName>
    </submittedName>
</protein>
<evidence type="ECO:0000256" key="2">
    <source>
        <dbReference type="ARBA" id="ARBA00022963"/>
    </source>
</evidence>
<reference evidence="6 8" key="1">
    <citation type="submission" date="2016-09" db="EMBL/GenBank/DDBJ databases">
        <title>genome sequences of unsequenced Mycobacteria.</title>
        <authorList>
            <person name="Greninger A.L."/>
            <person name="Jerome K.R."/>
            <person name="Mcnair B."/>
            <person name="Wallis C."/>
            <person name="Fang F."/>
        </authorList>
    </citation>
    <scope>NUCLEOTIDE SEQUENCE [LARGE SCALE GENOMIC DNA]</scope>
    <source>
        <strain evidence="6 8">BM1</strain>
    </source>
</reference>
<name>A0A1Q4HA33_9MYCO</name>
<dbReference type="Pfam" id="PF01734">
    <property type="entry name" value="Patatin"/>
    <property type="match status" value="1"/>
</dbReference>
<dbReference type="InterPro" id="IPR002641">
    <property type="entry name" value="PNPLA_dom"/>
</dbReference>
<dbReference type="SUPFAM" id="SSF52151">
    <property type="entry name" value="FabD/lysophospholipase-like"/>
    <property type="match status" value="1"/>
</dbReference>
<dbReference type="OrthoDB" id="4080114at2"/>
<reference evidence="7 9" key="2">
    <citation type="submission" date="2017-10" db="EMBL/GenBank/DDBJ databases">
        <title>The new phylogeny of genus Mycobacterium.</title>
        <authorList>
            <person name="Tortoli E."/>
            <person name="Trovato A."/>
            <person name="Cirillo D.M."/>
        </authorList>
    </citation>
    <scope>NUCLEOTIDE SEQUENCE [LARGE SCALE GENOMIC DNA]</scope>
    <source>
        <strain evidence="7 9">IP141170001</strain>
    </source>
</reference>
<dbReference type="PANTHER" id="PTHR14226:SF29">
    <property type="entry name" value="NEUROPATHY TARGET ESTERASE SWS"/>
    <property type="match status" value="1"/>
</dbReference>
<feature type="short sequence motif" description="DGA/G" evidence="4">
    <location>
        <begin position="169"/>
        <end position="171"/>
    </location>
</feature>
<feature type="active site" description="Nucleophile" evidence="4">
    <location>
        <position position="45"/>
    </location>
</feature>
<evidence type="ECO:0000313" key="8">
    <source>
        <dbReference type="Proteomes" id="UP000191039"/>
    </source>
</evidence>
<dbReference type="Gene3D" id="3.40.1090.10">
    <property type="entry name" value="Cytosolic phospholipase A2 catalytic domain"/>
    <property type="match status" value="2"/>
</dbReference>
<feature type="active site" description="Proton acceptor" evidence="4">
    <location>
        <position position="169"/>
    </location>
</feature>
<evidence type="ECO:0000313" key="9">
    <source>
        <dbReference type="Proteomes" id="UP000220340"/>
    </source>
</evidence>
<keyword evidence="9" id="KW-1185">Reference proteome</keyword>
<dbReference type="PROSITE" id="PS51635">
    <property type="entry name" value="PNPLA"/>
    <property type="match status" value="1"/>
</dbReference>
<sequence>MQLADLPRPIGYVLGGGGSLGAIQVGMLQALSEHDIGPDLVAGTSVGSLNGAVVAIDPKGAANRLSHTWARLESHDVFPGNLLVQAGALRHRKTHLFPNTGLAHFIADSLGESTDFADLAVPFAAVTTNIATARPHPIRQGPLLPALLASAAIPGIFPAVEFDGLHLYDGGLVANVPIRQAVDMGARSVVVLDCNFPGEMPYFPATLAESLMYSMMVMMRAQSMTETLLAAATVPVLYLPGPAAQPVSTLDFRHTAALIETSYEAARPFLRDLEITGPGLYGSPSG</sequence>
<dbReference type="AlphaFoldDB" id="A0A1Q4HA33"/>